<feature type="transmembrane region" description="Helical" evidence="1">
    <location>
        <begin position="54"/>
        <end position="73"/>
    </location>
</feature>
<keyword evidence="1" id="KW-1133">Transmembrane helix</keyword>
<keyword evidence="1" id="KW-0812">Transmembrane</keyword>
<accession>A0A0A9B1Z9</accession>
<keyword evidence="1" id="KW-0472">Membrane</keyword>
<name>A0A0A9B1Z9_ARUDO</name>
<evidence type="ECO:0000256" key="1">
    <source>
        <dbReference type="SAM" id="Phobius"/>
    </source>
</evidence>
<evidence type="ECO:0000313" key="2">
    <source>
        <dbReference type="EMBL" id="JAD57411.1"/>
    </source>
</evidence>
<proteinExistence type="predicted"/>
<reference evidence="2" key="1">
    <citation type="submission" date="2014-09" db="EMBL/GenBank/DDBJ databases">
        <authorList>
            <person name="Magalhaes I.L.F."/>
            <person name="Oliveira U."/>
            <person name="Santos F.R."/>
            <person name="Vidigal T.H.D.A."/>
            <person name="Brescovit A.D."/>
            <person name="Santos A.J."/>
        </authorList>
    </citation>
    <scope>NUCLEOTIDE SEQUENCE</scope>
    <source>
        <tissue evidence="2">Shoot tissue taken approximately 20 cm above the soil surface</tissue>
    </source>
</reference>
<sequence>MHVHSPHTYHLTHLTKHYLMLSCFTSAHLCTFLCTQQKLSLGIRNTASYRFKLYFFFFLPIREFSLFIISWMSHLNHNGCNL</sequence>
<dbReference type="EMBL" id="GBRH01240484">
    <property type="protein sequence ID" value="JAD57411.1"/>
    <property type="molecule type" value="Transcribed_RNA"/>
</dbReference>
<reference evidence="2" key="2">
    <citation type="journal article" date="2015" name="Data Brief">
        <title>Shoot transcriptome of the giant reed, Arundo donax.</title>
        <authorList>
            <person name="Barrero R.A."/>
            <person name="Guerrero F.D."/>
            <person name="Moolhuijzen P."/>
            <person name="Goolsby J.A."/>
            <person name="Tidwell J."/>
            <person name="Bellgard S.E."/>
            <person name="Bellgard M.I."/>
        </authorList>
    </citation>
    <scope>NUCLEOTIDE SEQUENCE</scope>
    <source>
        <tissue evidence="2">Shoot tissue taken approximately 20 cm above the soil surface</tissue>
    </source>
</reference>
<organism evidence="2">
    <name type="scientific">Arundo donax</name>
    <name type="common">Giant reed</name>
    <name type="synonym">Donax arundinaceus</name>
    <dbReference type="NCBI Taxonomy" id="35708"/>
    <lineage>
        <taxon>Eukaryota</taxon>
        <taxon>Viridiplantae</taxon>
        <taxon>Streptophyta</taxon>
        <taxon>Embryophyta</taxon>
        <taxon>Tracheophyta</taxon>
        <taxon>Spermatophyta</taxon>
        <taxon>Magnoliopsida</taxon>
        <taxon>Liliopsida</taxon>
        <taxon>Poales</taxon>
        <taxon>Poaceae</taxon>
        <taxon>PACMAD clade</taxon>
        <taxon>Arundinoideae</taxon>
        <taxon>Arundineae</taxon>
        <taxon>Arundo</taxon>
    </lineage>
</organism>
<dbReference type="AlphaFoldDB" id="A0A0A9B1Z9"/>
<protein>
    <submittedName>
        <fullName evidence="2">Uncharacterized protein</fullName>
    </submittedName>
</protein>